<reference evidence="2 3" key="1">
    <citation type="journal article" date="2023" name="Plant Dis.">
        <title>First Report of Diplodia intermedia Causing Canker and Dieback Diseases on Apple Trees in Canada.</title>
        <authorList>
            <person name="Ellouze W."/>
            <person name="Ilyukhin E."/>
            <person name="Sulman M."/>
            <person name="Ali S."/>
        </authorList>
    </citation>
    <scope>NUCLEOTIDE SEQUENCE [LARGE SCALE GENOMIC DNA]</scope>
    <source>
        <strain evidence="2 3">M45-28</strain>
    </source>
</reference>
<gene>
    <name evidence="2" type="ORF">SLS58_010570</name>
</gene>
<accession>A0ABR3T527</accession>
<evidence type="ECO:0000256" key="1">
    <source>
        <dbReference type="SAM" id="MobiDB-lite"/>
    </source>
</evidence>
<dbReference type="Proteomes" id="UP001521184">
    <property type="component" value="Unassembled WGS sequence"/>
</dbReference>
<evidence type="ECO:0000313" key="2">
    <source>
        <dbReference type="EMBL" id="KAL1634671.1"/>
    </source>
</evidence>
<dbReference type="EMBL" id="JAKEKT020000127">
    <property type="protein sequence ID" value="KAL1634671.1"/>
    <property type="molecule type" value="Genomic_DNA"/>
</dbReference>
<feature type="compositionally biased region" description="Basic and acidic residues" evidence="1">
    <location>
        <begin position="20"/>
        <end position="30"/>
    </location>
</feature>
<comment type="caution">
    <text evidence="2">The sequence shown here is derived from an EMBL/GenBank/DDBJ whole genome shotgun (WGS) entry which is preliminary data.</text>
</comment>
<evidence type="ECO:0000313" key="3">
    <source>
        <dbReference type="Proteomes" id="UP001521184"/>
    </source>
</evidence>
<protein>
    <submittedName>
        <fullName evidence="2">Uncharacterized protein</fullName>
    </submittedName>
</protein>
<organism evidence="2 3">
    <name type="scientific">Diplodia intermedia</name>
    <dbReference type="NCBI Taxonomy" id="856260"/>
    <lineage>
        <taxon>Eukaryota</taxon>
        <taxon>Fungi</taxon>
        <taxon>Dikarya</taxon>
        <taxon>Ascomycota</taxon>
        <taxon>Pezizomycotina</taxon>
        <taxon>Dothideomycetes</taxon>
        <taxon>Dothideomycetes incertae sedis</taxon>
        <taxon>Botryosphaeriales</taxon>
        <taxon>Botryosphaeriaceae</taxon>
        <taxon>Diplodia</taxon>
    </lineage>
</organism>
<sequence length="150" mass="17390">MEERTGTVQNSNAGTAAAAAHKEAKTREPAQEDVITRPSEQPRDTAMRFEDDRALADWLTYNYLVSMEYLGIIPDMPAEACQYPFMDIGTVHISRYFNMLDDELREELSDMPAEMRQHPYYPYLARRIERLTMLSDRGKLSPYFEEIEAL</sequence>
<feature type="compositionally biased region" description="Polar residues" evidence="1">
    <location>
        <begin position="1"/>
        <end position="12"/>
    </location>
</feature>
<keyword evidence="3" id="KW-1185">Reference proteome</keyword>
<name>A0ABR3T527_9PEZI</name>
<proteinExistence type="predicted"/>
<feature type="region of interest" description="Disordered" evidence="1">
    <location>
        <begin position="1"/>
        <end position="44"/>
    </location>
</feature>